<evidence type="ECO:0000313" key="3">
    <source>
        <dbReference type="Proteomes" id="UP000800039"/>
    </source>
</evidence>
<protein>
    <submittedName>
        <fullName evidence="2">Uncharacterized protein</fullName>
    </submittedName>
</protein>
<gene>
    <name evidence="2" type="ORF">K460DRAFT_434533</name>
</gene>
<dbReference type="AlphaFoldDB" id="A0A9P4G9A5"/>
<comment type="caution">
    <text evidence="2">The sequence shown here is derived from an EMBL/GenBank/DDBJ whole genome shotgun (WGS) entry which is preliminary data.</text>
</comment>
<dbReference type="OrthoDB" id="10251048at2759"/>
<accession>A0A9P4G9A5</accession>
<dbReference type="Proteomes" id="UP000800039">
    <property type="component" value="Unassembled WGS sequence"/>
</dbReference>
<name>A0A9P4G9A5_9PLEO</name>
<dbReference type="GeneID" id="63855638"/>
<dbReference type="RefSeq" id="XP_040783990.1">
    <property type="nucleotide sequence ID" value="XM_040938383.1"/>
</dbReference>
<evidence type="ECO:0000256" key="1">
    <source>
        <dbReference type="SAM" id="MobiDB-lite"/>
    </source>
</evidence>
<proteinExistence type="predicted"/>
<keyword evidence="3" id="KW-1185">Reference proteome</keyword>
<feature type="region of interest" description="Disordered" evidence="1">
    <location>
        <begin position="1"/>
        <end position="49"/>
    </location>
</feature>
<sequence length="640" mass="69793">MARRFHTKDDDVESEQSTPGSVSLAGIIKLQPNRKKSSSAFTASPMESPYLRSIRPTKASPIPEHQGVLTNRTNILGTPTGISRARGNEVGPDVLQAFGDDRYEQLFGKLPDPIRLHEEMGEFDGQVVFIGHPNRDVSAHQWSSTSFQWVNIGRYAHFRGPLKIFKLAAESREKLIVESGRPKEVPIGVLRSAPVDVTRMESPSTASSLIYEGLPVFTKGSDPSGFLTLEETKSMTPITLHATIKGECLEDPFIAPVRPSSSKISSGLRSRGDKIDPKGSLDFEYEFPFRSITSATPGSDGAIESTSQELIVEGGRSHDDTTYGDTILPGRLSQPALRDIDFGEDAASNLVVPAGHGFRPRKTPPPSSPEDIRNRRKLRSRLAELGASAIRPGALEQGRIATPNYAYIQPTARSLFPPPGLTVANPHRLVSSLNASAPIYANIQGTITGSEASGSEATAINATAAAALKFSDPDGLRQTQDYEIANGLGQQAPTVQCFKGPFFTDSKPTTSDPTVSLSVHISEEEKLVNWFRDGHRPSRQQEYAKTLISAAAPSSRGRSFGVIGECLDAQKDGSYENTPPFVRLYEGLSEYIEEYRNGSGRSYFTRSWKAAPPQLRELGPDGNNSYFNRPTAFQLAQPRY</sequence>
<dbReference type="EMBL" id="ML976618">
    <property type="protein sequence ID" value="KAF1841427.1"/>
    <property type="molecule type" value="Genomic_DNA"/>
</dbReference>
<organism evidence="2 3">
    <name type="scientific">Cucurbitaria berberidis CBS 394.84</name>
    <dbReference type="NCBI Taxonomy" id="1168544"/>
    <lineage>
        <taxon>Eukaryota</taxon>
        <taxon>Fungi</taxon>
        <taxon>Dikarya</taxon>
        <taxon>Ascomycota</taxon>
        <taxon>Pezizomycotina</taxon>
        <taxon>Dothideomycetes</taxon>
        <taxon>Pleosporomycetidae</taxon>
        <taxon>Pleosporales</taxon>
        <taxon>Pleosporineae</taxon>
        <taxon>Cucurbitariaceae</taxon>
        <taxon>Cucurbitaria</taxon>
    </lineage>
</organism>
<reference evidence="2" key="1">
    <citation type="submission" date="2020-01" db="EMBL/GenBank/DDBJ databases">
        <authorList>
            <consortium name="DOE Joint Genome Institute"/>
            <person name="Haridas S."/>
            <person name="Albert R."/>
            <person name="Binder M."/>
            <person name="Bloem J."/>
            <person name="Labutti K."/>
            <person name="Salamov A."/>
            <person name="Andreopoulos B."/>
            <person name="Baker S.E."/>
            <person name="Barry K."/>
            <person name="Bills G."/>
            <person name="Bluhm B.H."/>
            <person name="Cannon C."/>
            <person name="Castanera R."/>
            <person name="Culley D.E."/>
            <person name="Daum C."/>
            <person name="Ezra D."/>
            <person name="Gonzalez J.B."/>
            <person name="Henrissat B."/>
            <person name="Kuo A."/>
            <person name="Liang C."/>
            <person name="Lipzen A."/>
            <person name="Lutzoni F."/>
            <person name="Magnuson J."/>
            <person name="Mondo S."/>
            <person name="Nolan M."/>
            <person name="Ohm R."/>
            <person name="Pangilinan J."/>
            <person name="Park H.-J."/>
            <person name="Ramirez L."/>
            <person name="Alfaro M."/>
            <person name="Sun H."/>
            <person name="Tritt A."/>
            <person name="Yoshinaga Y."/>
            <person name="Zwiers L.-H."/>
            <person name="Turgeon B.G."/>
            <person name="Goodwin S.B."/>
            <person name="Spatafora J.W."/>
            <person name="Crous P.W."/>
            <person name="Grigoriev I.V."/>
        </authorList>
    </citation>
    <scope>NUCLEOTIDE SEQUENCE</scope>
    <source>
        <strain evidence="2">CBS 394.84</strain>
    </source>
</reference>
<evidence type="ECO:0000313" key="2">
    <source>
        <dbReference type="EMBL" id="KAF1841427.1"/>
    </source>
</evidence>
<feature type="region of interest" description="Disordered" evidence="1">
    <location>
        <begin position="351"/>
        <end position="374"/>
    </location>
</feature>